<accession>A0A7C5J000</accession>
<sequence>MDNFAESVYRASGNLDNLGKASRRLGLTTDQLQRIRIQAEAAGIQTNVLDTAFQRFARRIGSGSLDKTFKELNISIRDAHGNLKSNFQLWNEFGKKLSSLEDKNRQLALAMNAVDTEGVKLVELWRSSQSSIDAVNRKIRDYGLLFDKSMIDKAEAYQTEVGLIRRAHEAVETKISMGLSRMAGDWETLKLKISEAKYAVLDYFGAFGTHADSPEVRGQKLLDELKILNSQRARLEAAYRNARSEAERADLEERLRINRTYLKRNLEERKKILKVLEGKDNALEPKVGMG</sequence>
<proteinExistence type="predicted"/>
<evidence type="ECO:0000313" key="2">
    <source>
        <dbReference type="EMBL" id="HHH13108.1"/>
    </source>
</evidence>
<dbReference type="Proteomes" id="UP000886100">
    <property type="component" value="Unassembled WGS sequence"/>
</dbReference>
<protein>
    <recommendedName>
        <fullName evidence="3">Phage tail tape measure protein</fullName>
    </recommendedName>
</protein>
<organism evidence="2">
    <name type="scientific">Thiolapillus brandeum</name>
    <dbReference type="NCBI Taxonomy" id="1076588"/>
    <lineage>
        <taxon>Bacteria</taxon>
        <taxon>Pseudomonadati</taxon>
        <taxon>Pseudomonadota</taxon>
        <taxon>Gammaproteobacteria</taxon>
        <taxon>Chromatiales</taxon>
        <taxon>Sedimenticolaceae</taxon>
        <taxon>Thiolapillus</taxon>
    </lineage>
</organism>
<comment type="caution">
    <text evidence="2">The sequence shown here is derived from an EMBL/GenBank/DDBJ whole genome shotgun (WGS) entry which is preliminary data.</text>
</comment>
<gene>
    <name evidence="2" type="ORF">ENJ98_02630</name>
</gene>
<evidence type="ECO:0008006" key="3">
    <source>
        <dbReference type="Google" id="ProtNLM"/>
    </source>
</evidence>
<feature type="coiled-coil region" evidence="1">
    <location>
        <begin position="218"/>
        <end position="252"/>
    </location>
</feature>
<feature type="non-terminal residue" evidence="2">
    <location>
        <position position="290"/>
    </location>
</feature>
<dbReference type="AlphaFoldDB" id="A0A7C5J000"/>
<keyword evidence="1" id="KW-0175">Coiled coil</keyword>
<evidence type="ECO:0000256" key="1">
    <source>
        <dbReference type="SAM" id="Coils"/>
    </source>
</evidence>
<dbReference type="EMBL" id="DROM01000165">
    <property type="protein sequence ID" value="HHH13108.1"/>
    <property type="molecule type" value="Genomic_DNA"/>
</dbReference>
<reference evidence="2" key="1">
    <citation type="journal article" date="2020" name="mSystems">
        <title>Genome- and Community-Level Interaction Insights into Carbon Utilization and Element Cycling Functions of Hydrothermarchaeota in Hydrothermal Sediment.</title>
        <authorList>
            <person name="Zhou Z."/>
            <person name="Liu Y."/>
            <person name="Xu W."/>
            <person name="Pan J."/>
            <person name="Luo Z.H."/>
            <person name="Li M."/>
        </authorList>
    </citation>
    <scope>NUCLEOTIDE SEQUENCE [LARGE SCALE GENOMIC DNA]</scope>
    <source>
        <strain evidence="2">HyVt-535</strain>
    </source>
</reference>
<name>A0A7C5J000_9GAMM</name>